<dbReference type="Proteomes" id="UP000708208">
    <property type="component" value="Unassembled WGS sequence"/>
</dbReference>
<keyword evidence="2" id="KW-1185">Reference proteome</keyword>
<proteinExistence type="predicted"/>
<evidence type="ECO:0000313" key="1">
    <source>
        <dbReference type="EMBL" id="CAG7703576.1"/>
    </source>
</evidence>
<feature type="non-terminal residue" evidence="1">
    <location>
        <position position="1"/>
    </location>
</feature>
<sequence>VRLQQIRQEAIAEKQSLQQKLQQMQLNLNT</sequence>
<evidence type="ECO:0000313" key="2">
    <source>
        <dbReference type="Proteomes" id="UP000708208"/>
    </source>
</evidence>
<organism evidence="1 2">
    <name type="scientific">Allacma fusca</name>
    <dbReference type="NCBI Taxonomy" id="39272"/>
    <lineage>
        <taxon>Eukaryota</taxon>
        <taxon>Metazoa</taxon>
        <taxon>Ecdysozoa</taxon>
        <taxon>Arthropoda</taxon>
        <taxon>Hexapoda</taxon>
        <taxon>Collembola</taxon>
        <taxon>Symphypleona</taxon>
        <taxon>Sminthuridae</taxon>
        <taxon>Allacma</taxon>
    </lineage>
</organism>
<comment type="caution">
    <text evidence="1">The sequence shown here is derived from an EMBL/GenBank/DDBJ whole genome shotgun (WGS) entry which is preliminary data.</text>
</comment>
<gene>
    <name evidence="1" type="ORF">AFUS01_LOCUS4502</name>
</gene>
<dbReference type="AlphaFoldDB" id="A0A8J2NUQ0"/>
<protein>
    <submittedName>
        <fullName evidence="1">Uncharacterized protein</fullName>
    </submittedName>
</protein>
<name>A0A8J2NUQ0_9HEXA</name>
<accession>A0A8J2NUQ0</accession>
<reference evidence="1" key="1">
    <citation type="submission" date="2021-06" db="EMBL/GenBank/DDBJ databases">
        <authorList>
            <person name="Hodson N. C."/>
            <person name="Mongue J. A."/>
            <person name="Jaron S. K."/>
        </authorList>
    </citation>
    <scope>NUCLEOTIDE SEQUENCE</scope>
</reference>
<dbReference type="EMBL" id="CAJVCH010028119">
    <property type="protein sequence ID" value="CAG7703576.1"/>
    <property type="molecule type" value="Genomic_DNA"/>
</dbReference>